<dbReference type="PROSITE" id="PS50011">
    <property type="entry name" value="PROTEIN_KINASE_DOM"/>
    <property type="match status" value="1"/>
</dbReference>
<evidence type="ECO:0000259" key="6">
    <source>
        <dbReference type="PROSITE" id="PS50011"/>
    </source>
</evidence>
<evidence type="ECO:0000256" key="4">
    <source>
        <dbReference type="ARBA" id="ARBA00022777"/>
    </source>
</evidence>
<dbReference type="SMART" id="SM00220">
    <property type="entry name" value="S_TKc"/>
    <property type="match status" value="1"/>
</dbReference>
<dbReference type="FunFam" id="1.10.510.10:FF:000624">
    <property type="entry name" value="Mitogen-activated protein kinase"/>
    <property type="match status" value="1"/>
</dbReference>
<dbReference type="SUPFAM" id="SSF56112">
    <property type="entry name" value="Protein kinase-like (PK-like)"/>
    <property type="match status" value="1"/>
</dbReference>
<proteinExistence type="predicted"/>
<dbReference type="Pfam" id="PF00069">
    <property type="entry name" value="Pkinase"/>
    <property type="match status" value="1"/>
</dbReference>
<dbReference type="AlphaFoldDB" id="A0A7R9KQD6"/>
<keyword evidence="3" id="KW-0547">Nucleotide-binding</keyword>
<keyword evidence="4" id="KW-0418">Kinase</keyword>
<dbReference type="InterPro" id="IPR000719">
    <property type="entry name" value="Prot_kinase_dom"/>
</dbReference>
<protein>
    <recommendedName>
        <fullName evidence="6">Protein kinase domain-containing protein</fullName>
    </recommendedName>
</protein>
<evidence type="ECO:0000256" key="1">
    <source>
        <dbReference type="ARBA" id="ARBA00022527"/>
    </source>
</evidence>
<dbReference type="Proteomes" id="UP000759131">
    <property type="component" value="Unassembled WGS sequence"/>
</dbReference>
<keyword evidence="5" id="KW-0067">ATP-binding</keyword>
<dbReference type="GO" id="GO:0004674">
    <property type="term" value="F:protein serine/threonine kinase activity"/>
    <property type="evidence" value="ECO:0007669"/>
    <property type="project" value="UniProtKB-KW"/>
</dbReference>
<dbReference type="Gene3D" id="3.30.200.20">
    <property type="entry name" value="Phosphorylase Kinase, domain 1"/>
    <property type="match status" value="1"/>
</dbReference>
<keyword evidence="8" id="KW-1185">Reference proteome</keyword>
<name>A0A7R9KQD6_9ACAR</name>
<dbReference type="PANTHER" id="PTHR24055">
    <property type="entry name" value="MITOGEN-ACTIVATED PROTEIN KINASE"/>
    <property type="match status" value="1"/>
</dbReference>
<evidence type="ECO:0000256" key="5">
    <source>
        <dbReference type="ARBA" id="ARBA00022840"/>
    </source>
</evidence>
<evidence type="ECO:0000256" key="2">
    <source>
        <dbReference type="ARBA" id="ARBA00022679"/>
    </source>
</evidence>
<sequence>MNTAQIFQVGSRYNLLKYRGQGSFGILCFAYDKRTHQEVAIKKMSHLGLSTTCKRILREIRILPHLQHENIVKITDLIYSPVPSAHPSTIEHVYIMQSPMQYDLAQLIELKNQQMITLSAAHIEYFLYQILLAVKYIHSANVLHRDIKPTNILVNATCHLKLCDFGAASVNDSSYDHESYRTAYGTSNELDLTWLTPATIQSLESVIRDSRNRIDWALRLPEAKPKALDMLDRLLAFNPNQRINAEEALAHPYLNEYYDSNDERLTDRPICSSDLLTPNPFLTLCFEALVDE</sequence>
<dbReference type="OrthoDB" id="192887at2759"/>
<dbReference type="InterPro" id="IPR008271">
    <property type="entry name" value="Ser/Thr_kinase_AS"/>
</dbReference>
<dbReference type="EMBL" id="CAJPIZ010003539">
    <property type="protein sequence ID" value="CAG2106486.1"/>
    <property type="molecule type" value="Genomic_DNA"/>
</dbReference>
<accession>A0A7R9KQD6</accession>
<dbReference type="GO" id="GO:0005524">
    <property type="term" value="F:ATP binding"/>
    <property type="evidence" value="ECO:0007669"/>
    <property type="project" value="UniProtKB-KW"/>
</dbReference>
<dbReference type="InterPro" id="IPR050117">
    <property type="entry name" value="MAPK"/>
</dbReference>
<evidence type="ECO:0000313" key="8">
    <source>
        <dbReference type="Proteomes" id="UP000759131"/>
    </source>
</evidence>
<evidence type="ECO:0000256" key="3">
    <source>
        <dbReference type="ARBA" id="ARBA00022741"/>
    </source>
</evidence>
<evidence type="ECO:0000313" key="7">
    <source>
        <dbReference type="EMBL" id="CAD7626056.1"/>
    </source>
</evidence>
<feature type="domain" description="Protein kinase" evidence="6">
    <location>
        <begin position="13"/>
        <end position="254"/>
    </location>
</feature>
<gene>
    <name evidence="7" type="ORF">OSB1V03_LOCUS6489</name>
</gene>
<keyword evidence="1" id="KW-0723">Serine/threonine-protein kinase</keyword>
<dbReference type="PROSITE" id="PS00108">
    <property type="entry name" value="PROTEIN_KINASE_ST"/>
    <property type="match status" value="1"/>
</dbReference>
<keyword evidence="2" id="KW-0808">Transferase</keyword>
<organism evidence="7">
    <name type="scientific">Medioppia subpectinata</name>
    <dbReference type="NCBI Taxonomy" id="1979941"/>
    <lineage>
        <taxon>Eukaryota</taxon>
        <taxon>Metazoa</taxon>
        <taxon>Ecdysozoa</taxon>
        <taxon>Arthropoda</taxon>
        <taxon>Chelicerata</taxon>
        <taxon>Arachnida</taxon>
        <taxon>Acari</taxon>
        <taxon>Acariformes</taxon>
        <taxon>Sarcoptiformes</taxon>
        <taxon>Oribatida</taxon>
        <taxon>Brachypylina</taxon>
        <taxon>Oppioidea</taxon>
        <taxon>Oppiidae</taxon>
        <taxon>Medioppia</taxon>
    </lineage>
</organism>
<reference evidence="7" key="1">
    <citation type="submission" date="2020-11" db="EMBL/GenBank/DDBJ databases">
        <authorList>
            <person name="Tran Van P."/>
        </authorList>
    </citation>
    <scope>NUCLEOTIDE SEQUENCE</scope>
</reference>
<dbReference type="Gene3D" id="1.10.510.10">
    <property type="entry name" value="Transferase(Phosphotransferase) domain 1"/>
    <property type="match status" value="2"/>
</dbReference>
<dbReference type="EMBL" id="OC858114">
    <property type="protein sequence ID" value="CAD7626056.1"/>
    <property type="molecule type" value="Genomic_DNA"/>
</dbReference>
<dbReference type="InterPro" id="IPR011009">
    <property type="entry name" value="Kinase-like_dom_sf"/>
</dbReference>